<evidence type="ECO:0000313" key="2">
    <source>
        <dbReference type="Proteomes" id="UP000824890"/>
    </source>
</evidence>
<name>A0ABQ8C2E6_BRANA</name>
<dbReference type="Proteomes" id="UP000824890">
    <property type="component" value="Unassembled WGS sequence"/>
</dbReference>
<accession>A0ABQ8C2E6</accession>
<protein>
    <submittedName>
        <fullName evidence="1">Uncharacterized protein</fullName>
    </submittedName>
</protein>
<reference evidence="1 2" key="1">
    <citation type="submission" date="2021-05" db="EMBL/GenBank/DDBJ databases">
        <title>Genome Assembly of Synthetic Allotetraploid Brassica napus Reveals Homoeologous Exchanges between Subgenomes.</title>
        <authorList>
            <person name="Davis J.T."/>
        </authorList>
    </citation>
    <scope>NUCLEOTIDE SEQUENCE [LARGE SCALE GENOMIC DNA]</scope>
    <source>
        <strain evidence="2">cv. Da-Ae</strain>
        <tissue evidence="1">Seedling</tissue>
    </source>
</reference>
<sequence>MSKRRSSSHLTGSGAKMEIEDSYQNKIPKFFSVKHQIKQWLIRLFEIHQKHESTLIQGTVRCQWAVLSLIDSTDAFSKRVLSTSLVHGASISIQLCDGKSFVEMTNSVRQSLQSFYDSATTSSYWHILGEVSAIRSTINDRIHETHLFDGLAFALHDKFESCGSEPKLVIVTSINPKIAGYFSTAHLEPTSDSQTDV</sequence>
<organism evidence="1 2">
    <name type="scientific">Brassica napus</name>
    <name type="common">Rape</name>
    <dbReference type="NCBI Taxonomy" id="3708"/>
    <lineage>
        <taxon>Eukaryota</taxon>
        <taxon>Viridiplantae</taxon>
        <taxon>Streptophyta</taxon>
        <taxon>Embryophyta</taxon>
        <taxon>Tracheophyta</taxon>
        <taxon>Spermatophyta</taxon>
        <taxon>Magnoliopsida</taxon>
        <taxon>eudicotyledons</taxon>
        <taxon>Gunneridae</taxon>
        <taxon>Pentapetalae</taxon>
        <taxon>rosids</taxon>
        <taxon>malvids</taxon>
        <taxon>Brassicales</taxon>
        <taxon>Brassicaceae</taxon>
        <taxon>Brassiceae</taxon>
        <taxon>Brassica</taxon>
    </lineage>
</organism>
<comment type="caution">
    <text evidence="1">The sequence shown here is derived from an EMBL/GenBank/DDBJ whole genome shotgun (WGS) entry which is preliminary data.</text>
</comment>
<proteinExistence type="predicted"/>
<gene>
    <name evidence="1" type="ORF">HID58_034114</name>
</gene>
<keyword evidence="2" id="KW-1185">Reference proteome</keyword>
<evidence type="ECO:0000313" key="1">
    <source>
        <dbReference type="EMBL" id="KAH0910793.1"/>
    </source>
</evidence>
<dbReference type="EMBL" id="JAGKQM010000009">
    <property type="protein sequence ID" value="KAH0910793.1"/>
    <property type="molecule type" value="Genomic_DNA"/>
</dbReference>